<dbReference type="InterPro" id="IPR016181">
    <property type="entry name" value="Acyl_CoA_acyltransferase"/>
</dbReference>
<dbReference type="OrthoDB" id="9799092at2"/>
<comment type="caution">
    <text evidence="4">The sequence shown here is derived from an EMBL/GenBank/DDBJ whole genome shotgun (WGS) entry which is preliminary data.</text>
</comment>
<name>A0A2I1PD80_9MICO</name>
<evidence type="ECO:0000313" key="5">
    <source>
        <dbReference type="Proteomes" id="UP000234206"/>
    </source>
</evidence>
<dbReference type="InterPro" id="IPR000182">
    <property type="entry name" value="GNAT_dom"/>
</dbReference>
<dbReference type="PANTHER" id="PTHR43420">
    <property type="entry name" value="ACETYLTRANSFERASE"/>
    <property type="match status" value="1"/>
</dbReference>
<dbReference type="Proteomes" id="UP000234206">
    <property type="component" value="Unassembled WGS sequence"/>
</dbReference>
<dbReference type="PROSITE" id="PS51186">
    <property type="entry name" value="GNAT"/>
    <property type="match status" value="1"/>
</dbReference>
<dbReference type="Gene3D" id="3.40.630.30">
    <property type="match status" value="1"/>
</dbReference>
<keyword evidence="1 4" id="KW-0808">Transferase</keyword>
<gene>
    <name evidence="4" type="ORF">CYJ76_01460</name>
</gene>
<dbReference type="Pfam" id="PF00583">
    <property type="entry name" value="Acetyltransf_1"/>
    <property type="match status" value="1"/>
</dbReference>
<feature type="domain" description="N-acetyltransferase" evidence="3">
    <location>
        <begin position="214"/>
        <end position="386"/>
    </location>
</feature>
<dbReference type="RefSeq" id="WP_101849031.1">
    <property type="nucleotide sequence ID" value="NZ_PKIZ01000002.1"/>
</dbReference>
<accession>A0A2I1PD80</accession>
<protein>
    <submittedName>
        <fullName evidence="4">GNAT family N-acetyltransferase</fullName>
    </submittedName>
</protein>
<evidence type="ECO:0000256" key="2">
    <source>
        <dbReference type="ARBA" id="ARBA00023315"/>
    </source>
</evidence>
<dbReference type="SUPFAM" id="SSF55729">
    <property type="entry name" value="Acyl-CoA N-acyltransferases (Nat)"/>
    <property type="match status" value="1"/>
</dbReference>
<keyword evidence="2" id="KW-0012">Acyltransferase</keyword>
<dbReference type="PANTHER" id="PTHR43420:SF44">
    <property type="entry name" value="ACETYLTRANSFERASE YPEA"/>
    <property type="match status" value="1"/>
</dbReference>
<sequence length="386" mass="43545">MDAFRERYHRELALSLDITDDVVDGEDQLPTGWHLRKPVSAETPAMTRLLAAHQEAVLGKASTAWVDVDDRVLGRGAEFRFHRIAQDAEGEVRGWVNVHDRAVHRVMLDVYLDPRLVAGELEGVDPVQVWKALFAWGRAAAVRIAWRRGVQETTLDASPYEADTFTRERLAEAGFEHTRTWWQMRRPVDPSEADVETLGAPKDGLVIRMVDQNTSGRLPNEDDLRQVHQTLEDSFRDHFNSQPEPFLEFVSRLREDRAHRWDHWWIAELEEDGTPAGAVIAAAVLDDGPLDEQLRRAEEGLQQAVPEAVGSYVEYLGVTRAARGRGAAKGLLHAVIRDAAERGRQFVDLEVDASSPTNAHEIYSAMGWRTKYSTDTWHATLQVPQG</sequence>
<evidence type="ECO:0000313" key="4">
    <source>
        <dbReference type="EMBL" id="PKZ42564.1"/>
    </source>
</evidence>
<dbReference type="InterPro" id="IPR050680">
    <property type="entry name" value="YpeA/RimI_acetyltransf"/>
</dbReference>
<dbReference type="CDD" id="cd04301">
    <property type="entry name" value="NAT_SF"/>
    <property type="match status" value="1"/>
</dbReference>
<dbReference type="EMBL" id="PKIZ01000002">
    <property type="protein sequence ID" value="PKZ42564.1"/>
    <property type="molecule type" value="Genomic_DNA"/>
</dbReference>
<reference evidence="4 5" key="1">
    <citation type="submission" date="2017-12" db="EMBL/GenBank/DDBJ databases">
        <title>Phylogenetic diversity of female urinary microbiome.</title>
        <authorList>
            <person name="Thomas-White K."/>
            <person name="Wolfe A.J."/>
        </authorList>
    </citation>
    <scope>NUCLEOTIDE SEQUENCE [LARGE SCALE GENOMIC DNA]</scope>
    <source>
        <strain evidence="4 5">UMB1298</strain>
    </source>
</reference>
<proteinExistence type="predicted"/>
<evidence type="ECO:0000256" key="1">
    <source>
        <dbReference type="ARBA" id="ARBA00022679"/>
    </source>
</evidence>
<dbReference type="AlphaFoldDB" id="A0A2I1PD80"/>
<evidence type="ECO:0000259" key="3">
    <source>
        <dbReference type="PROSITE" id="PS51186"/>
    </source>
</evidence>
<dbReference type="GO" id="GO:0016747">
    <property type="term" value="F:acyltransferase activity, transferring groups other than amino-acyl groups"/>
    <property type="evidence" value="ECO:0007669"/>
    <property type="project" value="InterPro"/>
</dbReference>
<keyword evidence="5" id="KW-1185">Reference proteome</keyword>
<organism evidence="4 5">
    <name type="scientific">Kytococcus schroeteri</name>
    <dbReference type="NCBI Taxonomy" id="138300"/>
    <lineage>
        <taxon>Bacteria</taxon>
        <taxon>Bacillati</taxon>
        <taxon>Actinomycetota</taxon>
        <taxon>Actinomycetes</taxon>
        <taxon>Micrococcales</taxon>
        <taxon>Kytococcaceae</taxon>
        <taxon>Kytococcus</taxon>
    </lineage>
</organism>